<reference evidence="5 6" key="1">
    <citation type="submission" date="2017-02" db="EMBL/GenBank/DDBJ databases">
        <authorList>
            <person name="Peterson S.W."/>
        </authorList>
    </citation>
    <scope>NUCLEOTIDE SEQUENCE [LARGE SCALE GENOMIC DNA]</scope>
    <source>
        <strain evidence="5 6">ATCC BAA-1030</strain>
    </source>
</reference>
<dbReference type="PROSITE" id="PS01124">
    <property type="entry name" value="HTH_ARAC_FAMILY_2"/>
    <property type="match status" value="1"/>
</dbReference>
<evidence type="ECO:0000313" key="5">
    <source>
        <dbReference type="EMBL" id="SKA08291.1"/>
    </source>
</evidence>
<evidence type="ECO:0000256" key="3">
    <source>
        <dbReference type="ARBA" id="ARBA00023163"/>
    </source>
</evidence>
<dbReference type="EMBL" id="FUXI01000035">
    <property type="protein sequence ID" value="SKA08291.1"/>
    <property type="molecule type" value="Genomic_DNA"/>
</dbReference>
<dbReference type="GO" id="GO:0043565">
    <property type="term" value="F:sequence-specific DNA binding"/>
    <property type="evidence" value="ECO:0007669"/>
    <property type="project" value="InterPro"/>
</dbReference>
<dbReference type="PROSITE" id="PS00041">
    <property type="entry name" value="HTH_ARAC_FAMILY_1"/>
    <property type="match status" value="1"/>
</dbReference>
<dbReference type="Pfam" id="PF12833">
    <property type="entry name" value="HTH_18"/>
    <property type="match status" value="1"/>
</dbReference>
<dbReference type="SMART" id="SM00342">
    <property type="entry name" value="HTH_ARAC"/>
    <property type="match status" value="1"/>
</dbReference>
<sequence length="268" mass="31864">MKKETLLDYLQNTHLPFIYVENTKTKDILLHKKQGELFPKLTKNEFFKNLLDCHVESMREKMKMNQSVTEKEKNLYIFHDFLGLSFSLMIFPTQNILILAGAYRTENYERLESTPFKNAEIKDFVKLSREMDKIHSTEAKNKYDQLYDEVLVCLYSKKQIDFMKMTIFLKKNIETKFSLQELADRFYATERTVQRTFLTYGGKNFSSYYLDLRMCCAKEMIEERKLTLKEISDKLGYGNFSSFSRAFKSHWGISPKKYSNSFANKKSY</sequence>
<dbReference type="InterPro" id="IPR018060">
    <property type="entry name" value="HTH_AraC"/>
</dbReference>
<dbReference type="PRINTS" id="PR00032">
    <property type="entry name" value="HTHARAC"/>
</dbReference>
<evidence type="ECO:0000313" key="6">
    <source>
        <dbReference type="Proteomes" id="UP000190328"/>
    </source>
</evidence>
<dbReference type="SUPFAM" id="SSF46689">
    <property type="entry name" value="Homeodomain-like"/>
    <property type="match status" value="1"/>
</dbReference>
<keyword evidence="6" id="KW-1185">Reference proteome</keyword>
<dbReference type="AlphaFoldDB" id="A0A1T4QXU3"/>
<dbReference type="InterPro" id="IPR009057">
    <property type="entry name" value="Homeodomain-like_sf"/>
</dbReference>
<dbReference type="STRING" id="263852.SAMN02745116_02352"/>
<feature type="domain" description="HTH araC/xylS-type" evidence="4">
    <location>
        <begin position="163"/>
        <end position="261"/>
    </location>
</feature>
<evidence type="ECO:0000256" key="1">
    <source>
        <dbReference type="ARBA" id="ARBA00023015"/>
    </source>
</evidence>
<dbReference type="PANTHER" id="PTHR43280">
    <property type="entry name" value="ARAC-FAMILY TRANSCRIPTIONAL REGULATOR"/>
    <property type="match status" value="1"/>
</dbReference>
<dbReference type="GO" id="GO:0003700">
    <property type="term" value="F:DNA-binding transcription factor activity"/>
    <property type="evidence" value="ECO:0007669"/>
    <property type="project" value="InterPro"/>
</dbReference>
<evidence type="ECO:0000256" key="2">
    <source>
        <dbReference type="ARBA" id="ARBA00023125"/>
    </source>
</evidence>
<accession>A0A1T4QXU3</accession>
<dbReference type="InterPro" id="IPR018062">
    <property type="entry name" value="HTH_AraC-typ_CS"/>
</dbReference>
<keyword evidence="2" id="KW-0238">DNA-binding</keyword>
<dbReference type="InterPro" id="IPR020449">
    <property type="entry name" value="Tscrpt_reg_AraC-type_HTH"/>
</dbReference>
<proteinExistence type="predicted"/>
<gene>
    <name evidence="5" type="ORF">SAMN02745116_02352</name>
</gene>
<dbReference type="PANTHER" id="PTHR43280:SF2">
    <property type="entry name" value="HTH-TYPE TRANSCRIPTIONAL REGULATOR EXSA"/>
    <property type="match status" value="1"/>
</dbReference>
<keyword evidence="3" id="KW-0804">Transcription</keyword>
<dbReference type="Proteomes" id="UP000190328">
    <property type="component" value="Unassembled WGS sequence"/>
</dbReference>
<keyword evidence="1" id="KW-0805">Transcription regulation</keyword>
<dbReference type="Gene3D" id="1.10.10.60">
    <property type="entry name" value="Homeodomain-like"/>
    <property type="match status" value="1"/>
</dbReference>
<name>A0A1T4QXU3_9ENTE</name>
<protein>
    <submittedName>
        <fullName evidence="5">Helix-turn-helix domain-containing protein</fullName>
    </submittedName>
</protein>
<evidence type="ECO:0000259" key="4">
    <source>
        <dbReference type="PROSITE" id="PS01124"/>
    </source>
</evidence>
<organism evidence="5 6">
    <name type="scientific">Pilibacter termitis</name>
    <dbReference type="NCBI Taxonomy" id="263852"/>
    <lineage>
        <taxon>Bacteria</taxon>
        <taxon>Bacillati</taxon>
        <taxon>Bacillota</taxon>
        <taxon>Bacilli</taxon>
        <taxon>Lactobacillales</taxon>
        <taxon>Enterococcaceae</taxon>
        <taxon>Pilibacter</taxon>
    </lineage>
</organism>